<feature type="region of interest" description="Disordered" evidence="1">
    <location>
        <begin position="1"/>
        <end position="47"/>
    </location>
</feature>
<dbReference type="GO" id="GO:0004386">
    <property type="term" value="F:helicase activity"/>
    <property type="evidence" value="ECO:0007669"/>
    <property type="project" value="UniProtKB-KW"/>
</dbReference>
<dbReference type="InterPro" id="IPR036255">
    <property type="entry name" value="YgfB-like_sf"/>
</dbReference>
<comment type="caution">
    <text evidence="2">The sequence shown here is derived from an EMBL/GenBank/DDBJ whole genome shotgun (WGS) entry which is preliminary data.</text>
</comment>
<dbReference type="EMBL" id="BBYR01000030">
    <property type="protein sequence ID" value="GAP35938.1"/>
    <property type="molecule type" value="Genomic_DNA"/>
</dbReference>
<sequence>MSGAGRPPPRAPGRGPAGRGGPSEAGRGPARAAGERPAAAPPRPLDDAELERLQALLEAVPAPLEPLDATMLDGFLCGVLVQPRPVPESAWFPHVLDAESGRPARPGYDAAPLRALVRRRHAELDAAIEARRWFDPWVFEPEADDEAPGPTRAPAADDGLAGLAGLADEDGSEAHGADGAPPEVQAVYPWVAGCVTALDLFPGVMALTGPALDEALVLLYRHLDPEDLEDADAILETIETLEPAEDLATAVEELVRATLLLADIGRPQRRPPAAPATARRRPRPGRPPR</sequence>
<gene>
    <name evidence="2" type="ORF">ISF6_1778</name>
</gene>
<name>A0A0K8NZY4_PISS1</name>
<feature type="compositionally biased region" description="Low complexity" evidence="1">
    <location>
        <begin position="24"/>
        <end position="38"/>
    </location>
</feature>
<dbReference type="InterPro" id="IPR011978">
    <property type="entry name" value="YgfB-like"/>
</dbReference>
<dbReference type="SUPFAM" id="SSF101327">
    <property type="entry name" value="YgfB-like"/>
    <property type="match status" value="1"/>
</dbReference>
<reference evidence="3" key="1">
    <citation type="submission" date="2015-07" db="EMBL/GenBank/DDBJ databases">
        <title>Discovery of a poly(ethylene terephthalate assimilation.</title>
        <authorList>
            <person name="Yoshida S."/>
            <person name="Hiraga K."/>
            <person name="Takehana T."/>
            <person name="Taniguchi I."/>
            <person name="Yamaji H."/>
            <person name="Maeda Y."/>
            <person name="Toyohara K."/>
            <person name="Miyamoto K."/>
            <person name="Kimura Y."/>
            <person name="Oda K."/>
        </authorList>
    </citation>
    <scope>NUCLEOTIDE SEQUENCE [LARGE SCALE GENOMIC DNA]</scope>
    <source>
        <strain evidence="3">NBRC 110686 / TISTR 2288 / 201-F6</strain>
    </source>
</reference>
<keyword evidence="2" id="KW-0547">Nucleotide-binding</keyword>
<dbReference type="RefSeq" id="WP_231638095.1">
    <property type="nucleotide sequence ID" value="NZ_BBYR01000030.1"/>
</dbReference>
<accession>A0A0K8NZY4</accession>
<keyword evidence="2" id="KW-0347">Helicase</keyword>
<feature type="compositionally biased region" description="Pro residues" evidence="1">
    <location>
        <begin position="1"/>
        <end position="11"/>
    </location>
</feature>
<feature type="region of interest" description="Disordered" evidence="1">
    <location>
        <begin position="141"/>
        <end position="180"/>
    </location>
</feature>
<dbReference type="Pfam" id="PF03695">
    <property type="entry name" value="UPF0149"/>
    <property type="match status" value="1"/>
</dbReference>
<evidence type="ECO:0000313" key="2">
    <source>
        <dbReference type="EMBL" id="GAP35938.1"/>
    </source>
</evidence>
<dbReference type="NCBIfam" id="TIGR02292">
    <property type="entry name" value="ygfB_yecA"/>
    <property type="match status" value="1"/>
</dbReference>
<dbReference type="STRING" id="1547922.ISF6_1778"/>
<keyword evidence="2" id="KW-0378">Hydrolase</keyword>
<evidence type="ECO:0000313" key="3">
    <source>
        <dbReference type="Proteomes" id="UP000037660"/>
    </source>
</evidence>
<protein>
    <submittedName>
        <fullName evidence="2">Protein export cytoplasm protein SecA ATPase RNA helicase</fullName>
    </submittedName>
</protein>
<organism evidence="2 3">
    <name type="scientific">Piscinibacter sakaiensis</name>
    <name type="common">Ideonella sakaiensis</name>
    <dbReference type="NCBI Taxonomy" id="1547922"/>
    <lineage>
        <taxon>Bacteria</taxon>
        <taxon>Pseudomonadati</taxon>
        <taxon>Pseudomonadota</taxon>
        <taxon>Betaproteobacteria</taxon>
        <taxon>Burkholderiales</taxon>
        <taxon>Sphaerotilaceae</taxon>
        <taxon>Piscinibacter</taxon>
    </lineage>
</organism>
<dbReference type="AlphaFoldDB" id="A0A0K8NZY4"/>
<feature type="compositionally biased region" description="Low complexity" evidence="1">
    <location>
        <begin position="156"/>
        <end position="166"/>
    </location>
</feature>
<keyword evidence="3" id="KW-1185">Reference proteome</keyword>
<proteinExistence type="predicted"/>
<keyword evidence="2" id="KW-0067">ATP-binding</keyword>
<dbReference type="Proteomes" id="UP000037660">
    <property type="component" value="Unassembled WGS sequence"/>
</dbReference>
<reference evidence="2 3" key="2">
    <citation type="journal article" date="2016" name="Science">
        <title>A bacterium that degrades and assimilates poly(ethylene terephthalate).</title>
        <authorList>
            <person name="Yoshida S."/>
            <person name="Hiraga K."/>
            <person name="Takehana T."/>
            <person name="Taniguchi I."/>
            <person name="Yamaji H."/>
            <person name="Maeda Y."/>
            <person name="Toyohara K."/>
            <person name="Miyamoto K."/>
            <person name="Kimura Y."/>
            <person name="Oda K."/>
        </authorList>
    </citation>
    <scope>NUCLEOTIDE SEQUENCE [LARGE SCALE GENOMIC DNA]</scope>
    <source>
        <strain evidence="3">NBRC 110686 / TISTR 2288 / 201-F6</strain>
    </source>
</reference>
<feature type="compositionally biased region" description="Basic residues" evidence="1">
    <location>
        <begin position="278"/>
        <end position="289"/>
    </location>
</feature>
<feature type="region of interest" description="Disordered" evidence="1">
    <location>
        <begin position="266"/>
        <end position="289"/>
    </location>
</feature>
<evidence type="ECO:0000256" key="1">
    <source>
        <dbReference type="SAM" id="MobiDB-lite"/>
    </source>
</evidence>